<dbReference type="Proteomes" id="UP000612329">
    <property type="component" value="Unassembled WGS sequence"/>
</dbReference>
<accession>A0A8J3BQX1</accession>
<keyword evidence="1" id="KW-0732">Signal</keyword>
<dbReference type="RefSeq" id="WP_188654207.1">
    <property type="nucleotide sequence ID" value="NZ_BMNR01000007.1"/>
</dbReference>
<reference evidence="2" key="1">
    <citation type="journal article" date="2014" name="Int. J. Syst. Evol. Microbiol.">
        <title>Complete genome sequence of Corynebacterium casei LMG S-19264T (=DSM 44701T), isolated from a smear-ripened cheese.</title>
        <authorList>
            <consortium name="US DOE Joint Genome Institute (JGI-PGF)"/>
            <person name="Walter F."/>
            <person name="Albersmeier A."/>
            <person name="Kalinowski J."/>
            <person name="Ruckert C."/>
        </authorList>
    </citation>
    <scope>NUCLEOTIDE SEQUENCE</scope>
    <source>
        <strain evidence="2">JCM 12862</strain>
    </source>
</reference>
<organism evidence="2 3">
    <name type="scientific">Yeosuana aromativorans</name>
    <dbReference type="NCBI Taxonomy" id="288019"/>
    <lineage>
        <taxon>Bacteria</taxon>
        <taxon>Pseudomonadati</taxon>
        <taxon>Bacteroidota</taxon>
        <taxon>Flavobacteriia</taxon>
        <taxon>Flavobacteriales</taxon>
        <taxon>Flavobacteriaceae</taxon>
        <taxon>Yeosuana</taxon>
    </lineage>
</organism>
<name>A0A8J3BQX1_9FLAO</name>
<evidence type="ECO:0000256" key="1">
    <source>
        <dbReference type="SAM" id="SignalP"/>
    </source>
</evidence>
<reference evidence="2" key="2">
    <citation type="submission" date="2020-09" db="EMBL/GenBank/DDBJ databases">
        <authorList>
            <person name="Sun Q."/>
            <person name="Ohkuma M."/>
        </authorList>
    </citation>
    <scope>NUCLEOTIDE SEQUENCE</scope>
    <source>
        <strain evidence="2">JCM 12862</strain>
    </source>
</reference>
<feature type="chain" id="PRO_5035173954" description="Outer membrane protein beta-barrel domain-containing protein" evidence="1">
    <location>
        <begin position="21"/>
        <end position="177"/>
    </location>
</feature>
<proteinExistence type="predicted"/>
<keyword evidence="3" id="KW-1185">Reference proteome</keyword>
<sequence>MIKNIIFLGLTLSLAFVTYAQEVNKEEVQEVNRHKLALVFGYTHIPKAFIDGHSRESVYAPTIGLDYFYQFTDRWGIGAVIDLEFANYTVDYNKEDLERERPVITGFLVGYEFAKGWDFLLGPGIEFEKNKDLFILRASTEYEFELDHGWGLFPAINYDFKKEYSTWSINLGISKRL</sequence>
<dbReference type="AlphaFoldDB" id="A0A8J3BQX1"/>
<evidence type="ECO:0008006" key="4">
    <source>
        <dbReference type="Google" id="ProtNLM"/>
    </source>
</evidence>
<evidence type="ECO:0000313" key="3">
    <source>
        <dbReference type="Proteomes" id="UP000612329"/>
    </source>
</evidence>
<protein>
    <recommendedName>
        <fullName evidence="4">Outer membrane protein beta-barrel domain-containing protein</fullName>
    </recommendedName>
</protein>
<comment type="caution">
    <text evidence="2">The sequence shown here is derived from an EMBL/GenBank/DDBJ whole genome shotgun (WGS) entry which is preliminary data.</text>
</comment>
<gene>
    <name evidence="2" type="ORF">GCM10007962_27670</name>
</gene>
<dbReference type="EMBL" id="BMNR01000007">
    <property type="protein sequence ID" value="GGK31776.1"/>
    <property type="molecule type" value="Genomic_DNA"/>
</dbReference>
<feature type="signal peptide" evidence="1">
    <location>
        <begin position="1"/>
        <end position="20"/>
    </location>
</feature>
<evidence type="ECO:0000313" key="2">
    <source>
        <dbReference type="EMBL" id="GGK31776.1"/>
    </source>
</evidence>